<reference evidence="2 3" key="1">
    <citation type="journal article" date="2024" name="G3 (Bethesda)">
        <title>Genome assembly of Hibiscus sabdariffa L. provides insights into metabolisms of medicinal natural products.</title>
        <authorList>
            <person name="Kim T."/>
        </authorList>
    </citation>
    <scope>NUCLEOTIDE SEQUENCE [LARGE SCALE GENOMIC DNA]</scope>
    <source>
        <strain evidence="2">TK-2024</strain>
        <tissue evidence="2">Old leaves</tissue>
    </source>
</reference>
<dbReference type="Proteomes" id="UP001472677">
    <property type="component" value="Unassembled WGS sequence"/>
</dbReference>
<evidence type="ECO:0000256" key="1">
    <source>
        <dbReference type="SAM" id="MobiDB-lite"/>
    </source>
</evidence>
<feature type="region of interest" description="Disordered" evidence="1">
    <location>
        <begin position="1"/>
        <end position="21"/>
    </location>
</feature>
<proteinExistence type="predicted"/>
<evidence type="ECO:0000313" key="2">
    <source>
        <dbReference type="EMBL" id="KAK8565237.1"/>
    </source>
</evidence>
<accession>A0ABR2ET83</accession>
<dbReference type="EMBL" id="JBBPBM010000010">
    <property type="protein sequence ID" value="KAK8565237.1"/>
    <property type="molecule type" value="Genomic_DNA"/>
</dbReference>
<sequence>MSRLDLQMRRQTKVSSAFLQRTTNGSYEEKISFPKLPWHQSERRGTMRMVKGSRSALSDTGAIREEESQDCKIREQS</sequence>
<name>A0ABR2ET83_9ROSI</name>
<protein>
    <submittedName>
        <fullName evidence="2">Uncharacterized protein</fullName>
    </submittedName>
</protein>
<keyword evidence="3" id="KW-1185">Reference proteome</keyword>
<feature type="region of interest" description="Disordered" evidence="1">
    <location>
        <begin position="38"/>
        <end position="77"/>
    </location>
</feature>
<gene>
    <name evidence="2" type="ORF">V6N12_058807</name>
</gene>
<evidence type="ECO:0000313" key="3">
    <source>
        <dbReference type="Proteomes" id="UP001472677"/>
    </source>
</evidence>
<comment type="caution">
    <text evidence="2">The sequence shown here is derived from an EMBL/GenBank/DDBJ whole genome shotgun (WGS) entry which is preliminary data.</text>
</comment>
<feature type="compositionally biased region" description="Basic and acidic residues" evidence="1">
    <location>
        <begin position="62"/>
        <end position="77"/>
    </location>
</feature>
<organism evidence="2 3">
    <name type="scientific">Hibiscus sabdariffa</name>
    <name type="common">roselle</name>
    <dbReference type="NCBI Taxonomy" id="183260"/>
    <lineage>
        <taxon>Eukaryota</taxon>
        <taxon>Viridiplantae</taxon>
        <taxon>Streptophyta</taxon>
        <taxon>Embryophyta</taxon>
        <taxon>Tracheophyta</taxon>
        <taxon>Spermatophyta</taxon>
        <taxon>Magnoliopsida</taxon>
        <taxon>eudicotyledons</taxon>
        <taxon>Gunneridae</taxon>
        <taxon>Pentapetalae</taxon>
        <taxon>rosids</taxon>
        <taxon>malvids</taxon>
        <taxon>Malvales</taxon>
        <taxon>Malvaceae</taxon>
        <taxon>Malvoideae</taxon>
        <taxon>Hibiscus</taxon>
    </lineage>
</organism>